<evidence type="ECO:0000256" key="4">
    <source>
        <dbReference type="ARBA" id="ARBA00023125"/>
    </source>
</evidence>
<dbReference type="EMBL" id="JAHWGI010000994">
    <property type="protein sequence ID" value="KAK3920392.1"/>
    <property type="molecule type" value="Genomic_DNA"/>
</dbReference>
<keyword evidence="12" id="KW-1185">Reference proteome</keyword>
<feature type="compositionally biased region" description="Low complexity" evidence="9">
    <location>
        <begin position="145"/>
        <end position="172"/>
    </location>
</feature>
<name>A0AAE1LJI4_9NEOP</name>
<dbReference type="InterPro" id="IPR020479">
    <property type="entry name" value="HD_metazoa"/>
</dbReference>
<evidence type="ECO:0000256" key="3">
    <source>
        <dbReference type="ARBA" id="ARBA00022473"/>
    </source>
</evidence>
<proteinExistence type="inferred from homology"/>
<feature type="region of interest" description="Disordered" evidence="9">
    <location>
        <begin position="84"/>
        <end position="114"/>
    </location>
</feature>
<dbReference type="Proteomes" id="UP001219518">
    <property type="component" value="Unassembled WGS sequence"/>
</dbReference>
<dbReference type="InterPro" id="IPR000047">
    <property type="entry name" value="HTH_motif"/>
</dbReference>
<evidence type="ECO:0000256" key="7">
    <source>
        <dbReference type="PROSITE-ProRule" id="PRU00108"/>
    </source>
</evidence>
<comment type="subcellular location">
    <subcellularLocation>
        <location evidence="1 7 8">Nucleus</location>
    </subcellularLocation>
</comment>
<feature type="compositionally biased region" description="Low complexity" evidence="9">
    <location>
        <begin position="425"/>
        <end position="436"/>
    </location>
</feature>
<dbReference type="CDD" id="cd00086">
    <property type="entry name" value="homeodomain"/>
    <property type="match status" value="1"/>
</dbReference>
<evidence type="ECO:0000256" key="9">
    <source>
        <dbReference type="SAM" id="MobiDB-lite"/>
    </source>
</evidence>
<dbReference type="InterPro" id="IPR009057">
    <property type="entry name" value="Homeodomain-like_sf"/>
</dbReference>
<protein>
    <submittedName>
        <fullName evidence="11">Homeobox protein HB1</fullName>
    </submittedName>
</protein>
<evidence type="ECO:0000256" key="5">
    <source>
        <dbReference type="ARBA" id="ARBA00023155"/>
    </source>
</evidence>
<dbReference type="PANTHER" id="PTHR45659">
    <property type="entry name" value="HOMEOBOX PROTEIN HOX"/>
    <property type="match status" value="1"/>
</dbReference>
<dbReference type="GO" id="GO:0005634">
    <property type="term" value="C:nucleus"/>
    <property type="evidence" value="ECO:0007669"/>
    <property type="project" value="UniProtKB-SubCell"/>
</dbReference>
<reference evidence="11" key="2">
    <citation type="journal article" date="2023" name="BMC Genomics">
        <title>Pest status, molecular evolution, and epigenetic factors derived from the genome assembly of Frankliniella fusca, a thysanopteran phytovirus vector.</title>
        <authorList>
            <person name="Catto M.A."/>
            <person name="Labadie P.E."/>
            <person name="Jacobson A.L."/>
            <person name="Kennedy G.G."/>
            <person name="Srinivasan R."/>
            <person name="Hunt B.G."/>
        </authorList>
    </citation>
    <scope>NUCLEOTIDE SEQUENCE</scope>
    <source>
        <strain evidence="11">PL_HMW_Pooled</strain>
    </source>
</reference>
<evidence type="ECO:0000259" key="10">
    <source>
        <dbReference type="PROSITE" id="PS50071"/>
    </source>
</evidence>
<dbReference type="InterPro" id="IPR017970">
    <property type="entry name" value="Homeobox_CS"/>
</dbReference>
<evidence type="ECO:0000256" key="8">
    <source>
        <dbReference type="RuleBase" id="RU000682"/>
    </source>
</evidence>
<feature type="compositionally biased region" description="Low complexity" evidence="9">
    <location>
        <begin position="84"/>
        <end position="98"/>
    </location>
</feature>
<dbReference type="SMART" id="SM00389">
    <property type="entry name" value="HOX"/>
    <property type="match status" value="1"/>
</dbReference>
<feature type="DNA-binding region" description="Homeobox" evidence="7">
    <location>
        <begin position="494"/>
        <end position="553"/>
    </location>
</feature>
<dbReference type="GO" id="GO:0000122">
    <property type="term" value="P:negative regulation of transcription by RNA polymerase II"/>
    <property type="evidence" value="ECO:0007669"/>
    <property type="project" value="TreeGrafter"/>
</dbReference>
<dbReference type="PRINTS" id="PR00024">
    <property type="entry name" value="HOMEOBOX"/>
</dbReference>
<organism evidence="11 12">
    <name type="scientific">Frankliniella fusca</name>
    <dbReference type="NCBI Taxonomy" id="407009"/>
    <lineage>
        <taxon>Eukaryota</taxon>
        <taxon>Metazoa</taxon>
        <taxon>Ecdysozoa</taxon>
        <taxon>Arthropoda</taxon>
        <taxon>Hexapoda</taxon>
        <taxon>Insecta</taxon>
        <taxon>Pterygota</taxon>
        <taxon>Neoptera</taxon>
        <taxon>Paraneoptera</taxon>
        <taxon>Thysanoptera</taxon>
        <taxon>Terebrantia</taxon>
        <taxon>Thripoidea</taxon>
        <taxon>Thripidae</taxon>
        <taxon>Frankliniella</taxon>
    </lineage>
</organism>
<keyword evidence="6 7" id="KW-0539">Nucleus</keyword>
<keyword evidence="5 7" id="KW-0371">Homeobox</keyword>
<dbReference type="InterPro" id="IPR050296">
    <property type="entry name" value="Antp_homeobox"/>
</dbReference>
<comment type="caution">
    <text evidence="11">The sequence shown here is derived from an EMBL/GenBank/DDBJ whole genome shotgun (WGS) entry which is preliminary data.</text>
</comment>
<feature type="region of interest" description="Disordered" evidence="9">
    <location>
        <begin position="136"/>
        <end position="172"/>
    </location>
</feature>
<dbReference type="PROSITE" id="PS50071">
    <property type="entry name" value="HOMEOBOX_2"/>
    <property type="match status" value="1"/>
</dbReference>
<feature type="region of interest" description="Disordered" evidence="9">
    <location>
        <begin position="241"/>
        <end position="454"/>
    </location>
</feature>
<evidence type="ECO:0000313" key="11">
    <source>
        <dbReference type="EMBL" id="KAK3920392.1"/>
    </source>
</evidence>
<evidence type="ECO:0000256" key="1">
    <source>
        <dbReference type="ARBA" id="ARBA00004123"/>
    </source>
</evidence>
<feature type="compositionally biased region" description="Pro residues" evidence="9">
    <location>
        <begin position="249"/>
        <end position="264"/>
    </location>
</feature>
<dbReference type="PANTHER" id="PTHR45659:SF4">
    <property type="entry name" value="HOMEOBOX PROTEIN ABDOMINAL-A"/>
    <property type="match status" value="1"/>
</dbReference>
<feature type="region of interest" description="Disordered" evidence="9">
    <location>
        <begin position="472"/>
        <end position="498"/>
    </location>
</feature>
<dbReference type="GO" id="GO:0009952">
    <property type="term" value="P:anterior/posterior pattern specification"/>
    <property type="evidence" value="ECO:0007669"/>
    <property type="project" value="TreeGrafter"/>
</dbReference>
<gene>
    <name evidence="11" type="ORF">KUF71_009679</name>
</gene>
<dbReference type="SUPFAM" id="SSF46689">
    <property type="entry name" value="Homeodomain-like"/>
    <property type="match status" value="1"/>
</dbReference>
<dbReference type="Pfam" id="PF00046">
    <property type="entry name" value="Homeodomain"/>
    <property type="match status" value="1"/>
</dbReference>
<dbReference type="GO" id="GO:0000978">
    <property type="term" value="F:RNA polymerase II cis-regulatory region sequence-specific DNA binding"/>
    <property type="evidence" value="ECO:0007669"/>
    <property type="project" value="TreeGrafter"/>
</dbReference>
<comment type="similarity">
    <text evidence="2">Belongs to the Antp homeobox family.</text>
</comment>
<reference evidence="11" key="1">
    <citation type="submission" date="2021-07" db="EMBL/GenBank/DDBJ databases">
        <authorList>
            <person name="Catto M.A."/>
            <person name="Jacobson A."/>
            <person name="Kennedy G."/>
            <person name="Labadie P."/>
            <person name="Hunt B.G."/>
            <person name="Srinivasan R."/>
        </authorList>
    </citation>
    <scope>NUCLEOTIDE SEQUENCE</scope>
    <source>
        <strain evidence="11">PL_HMW_Pooled</strain>
        <tissue evidence="11">Head</tissue>
    </source>
</reference>
<evidence type="ECO:0000313" key="12">
    <source>
        <dbReference type="Proteomes" id="UP001219518"/>
    </source>
</evidence>
<evidence type="ECO:0000256" key="6">
    <source>
        <dbReference type="ARBA" id="ARBA00023242"/>
    </source>
</evidence>
<keyword evidence="4 7" id="KW-0238">DNA-binding</keyword>
<keyword evidence="3" id="KW-0217">Developmental protein</keyword>
<accession>A0AAE1LJI4</accession>
<feature type="compositionally biased region" description="Low complexity" evidence="9">
    <location>
        <begin position="379"/>
        <end position="389"/>
    </location>
</feature>
<dbReference type="Gene3D" id="1.10.10.60">
    <property type="entry name" value="Homeodomain-like"/>
    <property type="match status" value="1"/>
</dbReference>
<feature type="domain" description="Homeobox" evidence="10">
    <location>
        <begin position="492"/>
        <end position="552"/>
    </location>
</feature>
<dbReference type="PRINTS" id="PR00031">
    <property type="entry name" value="HTHREPRESSR"/>
</dbReference>
<dbReference type="InterPro" id="IPR001356">
    <property type="entry name" value="HD"/>
</dbReference>
<dbReference type="AlphaFoldDB" id="A0AAE1LJI4"/>
<dbReference type="PROSITE" id="PS00027">
    <property type="entry name" value="HOMEOBOX_1"/>
    <property type="match status" value="1"/>
</dbReference>
<evidence type="ECO:0000256" key="2">
    <source>
        <dbReference type="ARBA" id="ARBA00009107"/>
    </source>
</evidence>
<sequence>MSGYSMYETGGHHAPTSSYWGSGGGGGYDQGYHHPHHHHQGGYYNYQGGGYFPGMPATPPSPGTPTQQQQQQCGAWGAEAAVVEDAPSSSTTTTTHYPPHSPVGAQTFPAKEQVHQDASYLQQLYQQMYLQQQQQHQQHYHQQQHLHQQQQQRQQHQHPQQQQHASQLFQQLQHQKAALHLLEEDRDDAAQEHKVSTTLSPFSSPCDVFGDVPGHPFAEEAAPAVEDLETTLTSATPTGYYLQRRPAPEDQPAPPQPPPPPAPSPEHSKPNSQLLKQLLERGISVARNPGPPPTRASAPVQPAMEQPVKRQQPPPARRSPRPGDEEGFAKMVAGMRRPSPTLATLEVRGPGPGPAAAPRPAEGRHAGLPAVIQRAQSVASARPGRSPSLASPPPASAAAADLTGGHFNDHHEQLSDLAPPPLPPALQQHLQQPPAAVKLEDDDDSHPEDPAAVNFSGMMHAGAAKEEFPWMKQAPPPVSAHPGDGKQAGGEAGSKRTRQTYTRQQTLELEKEFHYNKYLTRRRRVEIAHALGLTDRQIKIWFQNRRMKAKKDLPIR</sequence>
<dbReference type="GO" id="GO:0000981">
    <property type="term" value="F:DNA-binding transcription factor activity, RNA polymerase II-specific"/>
    <property type="evidence" value="ECO:0007669"/>
    <property type="project" value="InterPro"/>
</dbReference>